<dbReference type="CDD" id="cd00610">
    <property type="entry name" value="OAT_like"/>
    <property type="match status" value="1"/>
</dbReference>
<dbReference type="PROSITE" id="PS00600">
    <property type="entry name" value="AA_TRANSFER_CLASS_3"/>
    <property type="match status" value="1"/>
</dbReference>
<dbReference type="InterPro" id="IPR015421">
    <property type="entry name" value="PyrdxlP-dep_Trfase_major"/>
</dbReference>
<evidence type="ECO:0000256" key="8">
    <source>
        <dbReference type="HAMAP-Rule" id="MF_01107"/>
    </source>
</evidence>
<dbReference type="GeneID" id="92898375"/>
<sequence>MTSPLANIYARLPVAFTHGQGVWLWDAQGRKYLDALAGIGVSCLGHAHPRLVAAISEQAARVIHTSNIYEVPQQTELAARLARLSGMRDVVFNNSGSEANEAAIKLARYYAYQRGNTHAHIITMDSSWHGRTLATLAATGSDKARKGFEPLPSGFIQVPYNDAAAIRAAGDAEPRVAAVLLEALQGEGGIRPSDAAFLRDVRQLCTERGWLLMIDEVQSGIGRTGKWFAHQWADIVPDVMTLAKGLAGGVPIGAMLAAGPAAGVFTPGSHGTTFGGGPLVCAAGLAVLDALESEHLLDNAHAVGGHLKARLAQELAGLPGVAEVRGRGLMLGIELTRPCGVLALRALEAGLLINVTRDRVVRLLPPLVLSRAEADQVVDILAPLIRQFLAEHP</sequence>
<evidence type="ECO:0000256" key="6">
    <source>
        <dbReference type="ARBA" id="ARBA00022898"/>
    </source>
</evidence>
<keyword evidence="3 8" id="KW-0032">Aminotransferase</keyword>
<dbReference type="NCBIfam" id="NF002325">
    <property type="entry name" value="PRK01278.1"/>
    <property type="match status" value="1"/>
</dbReference>
<evidence type="ECO:0000256" key="4">
    <source>
        <dbReference type="ARBA" id="ARBA00022605"/>
    </source>
</evidence>
<evidence type="ECO:0000256" key="3">
    <source>
        <dbReference type="ARBA" id="ARBA00022576"/>
    </source>
</evidence>
<feature type="binding site" evidence="8">
    <location>
        <begin position="215"/>
        <end position="218"/>
    </location>
    <ligand>
        <name>pyridoxal 5'-phosphate</name>
        <dbReference type="ChEBI" id="CHEBI:597326"/>
    </ligand>
</feature>
<dbReference type="AlphaFoldDB" id="A0A6J4ZYB6"/>
<keyword evidence="5 8" id="KW-0808">Transferase</keyword>
<dbReference type="Proteomes" id="UP000507979">
    <property type="component" value="Unassembled WGS sequence"/>
</dbReference>
<feature type="binding site" evidence="8">
    <location>
        <position position="273"/>
    </location>
    <ligand>
        <name>pyridoxal 5'-phosphate</name>
        <dbReference type="ChEBI" id="CHEBI:597326"/>
    </ligand>
</feature>
<comment type="catalytic activity">
    <reaction evidence="8">
        <text>N(2)-acetyl-L-ornithine + 2-oxoglutarate = N-acetyl-L-glutamate 5-semialdehyde + L-glutamate</text>
        <dbReference type="Rhea" id="RHEA:18049"/>
        <dbReference type="ChEBI" id="CHEBI:16810"/>
        <dbReference type="ChEBI" id="CHEBI:29123"/>
        <dbReference type="ChEBI" id="CHEBI:29985"/>
        <dbReference type="ChEBI" id="CHEBI:57805"/>
        <dbReference type="EC" id="2.6.1.11"/>
    </reaction>
</comment>
<evidence type="ECO:0000313" key="10">
    <source>
        <dbReference type="Proteomes" id="UP000507979"/>
    </source>
</evidence>
<keyword evidence="4 8" id="KW-0028">Amino-acid biosynthesis</keyword>
<dbReference type="Pfam" id="PF00202">
    <property type="entry name" value="Aminotran_3"/>
    <property type="match status" value="1"/>
</dbReference>
<dbReference type="InterPro" id="IPR050103">
    <property type="entry name" value="Class-III_PLP-dep_AT"/>
</dbReference>
<dbReference type="Gene3D" id="3.90.1150.10">
    <property type="entry name" value="Aspartate Aminotransferase, domain 1"/>
    <property type="match status" value="1"/>
</dbReference>
<evidence type="ECO:0000313" key="9">
    <source>
        <dbReference type="EMBL" id="CAB3646769.1"/>
    </source>
</evidence>
<evidence type="ECO:0000256" key="1">
    <source>
        <dbReference type="ARBA" id="ARBA00004946"/>
    </source>
</evidence>
<proteinExistence type="inferred from homology"/>
<evidence type="ECO:0000256" key="7">
    <source>
        <dbReference type="ARBA" id="ARBA00049111"/>
    </source>
</evidence>
<comment type="pathway">
    <text evidence="1">Amine and polyamine biosynthesis; ectoine biosynthesis; L-ectoine from L-aspartate 4-semialdehyde: step 1/3.</text>
</comment>
<dbReference type="RefSeq" id="WP_054434342.1">
    <property type="nucleotide sequence ID" value="NZ_CADIJR010000020.1"/>
</dbReference>
<dbReference type="InterPro" id="IPR015422">
    <property type="entry name" value="PyrdxlP-dep_Trfase_small"/>
</dbReference>
<accession>A0A6J4ZYB6</accession>
<dbReference type="PANTHER" id="PTHR11986">
    <property type="entry name" value="AMINOTRANSFERASE CLASS III"/>
    <property type="match status" value="1"/>
</dbReference>
<dbReference type="InterPro" id="IPR015424">
    <property type="entry name" value="PyrdxlP-dep_Trfase"/>
</dbReference>
<dbReference type="GO" id="GO:0005737">
    <property type="term" value="C:cytoplasm"/>
    <property type="evidence" value="ECO:0007669"/>
    <property type="project" value="UniProtKB-SubCell"/>
</dbReference>
<dbReference type="GO" id="GO:0003992">
    <property type="term" value="F:N2-acetyl-L-ornithine:2-oxoglutarate 5-aminotransferase activity"/>
    <property type="evidence" value="ECO:0007669"/>
    <property type="project" value="UniProtKB-UniRule"/>
</dbReference>
<keyword evidence="6 8" id="KW-0663">Pyridoxal phosphate</keyword>
<comment type="pathway">
    <text evidence="8">Amino-acid biosynthesis; L-arginine biosynthesis; N(2)-acetyl-L-ornithine from L-glutamate: step 4/4.</text>
</comment>
<comment type="subcellular location">
    <subcellularLocation>
        <location evidence="8">Cytoplasm</location>
    </subcellularLocation>
</comment>
<dbReference type="HAMAP" id="MF_01107">
    <property type="entry name" value="ArgD_aminotrans_3"/>
    <property type="match status" value="1"/>
</dbReference>
<dbReference type="Gene3D" id="3.40.640.10">
    <property type="entry name" value="Type I PLP-dependent aspartate aminotransferase-like (Major domain)"/>
    <property type="match status" value="1"/>
</dbReference>
<dbReference type="UniPathway" id="UPA00068">
    <property type="reaction ID" value="UER00109"/>
</dbReference>
<comment type="caution">
    <text evidence="8">Lacks conserved residue(s) required for the propagation of feature annotation.</text>
</comment>
<comment type="catalytic activity">
    <reaction evidence="7">
        <text>L-2,4-diaminobutanoate + 2-oxoglutarate = L-aspartate 4-semialdehyde + L-glutamate</text>
        <dbReference type="Rhea" id="RHEA:11160"/>
        <dbReference type="ChEBI" id="CHEBI:16810"/>
        <dbReference type="ChEBI" id="CHEBI:29985"/>
        <dbReference type="ChEBI" id="CHEBI:58761"/>
        <dbReference type="ChEBI" id="CHEBI:537519"/>
        <dbReference type="EC" id="2.6.1.76"/>
    </reaction>
</comment>
<dbReference type="EC" id="2.6.1.11" evidence="8"/>
<comment type="subunit">
    <text evidence="8">Homodimer.</text>
</comment>
<dbReference type="InterPro" id="IPR004636">
    <property type="entry name" value="AcOrn/SuccOrn_fam"/>
</dbReference>
<dbReference type="PIRSF" id="PIRSF000521">
    <property type="entry name" value="Transaminase_4ab_Lys_Orn"/>
    <property type="match status" value="1"/>
</dbReference>
<dbReference type="NCBIfam" id="TIGR00707">
    <property type="entry name" value="argD"/>
    <property type="match status" value="1"/>
</dbReference>
<dbReference type="GO" id="GO:0030170">
    <property type="term" value="F:pyridoxal phosphate binding"/>
    <property type="evidence" value="ECO:0007669"/>
    <property type="project" value="InterPro"/>
</dbReference>
<comment type="miscellaneous">
    <text evidence="8">May also have succinyldiaminopimelate aminotransferase activity, thus carrying out the corresponding step in lysine biosynthesis.</text>
</comment>
<organism evidence="9 10">
    <name type="scientific">Achromobacter insuavis</name>
    <dbReference type="NCBI Taxonomy" id="1287735"/>
    <lineage>
        <taxon>Bacteria</taxon>
        <taxon>Pseudomonadati</taxon>
        <taxon>Pseudomonadota</taxon>
        <taxon>Betaproteobacteria</taxon>
        <taxon>Burkholderiales</taxon>
        <taxon>Alcaligenaceae</taxon>
        <taxon>Achromobacter</taxon>
    </lineage>
</organism>
<keyword evidence="8" id="KW-0963">Cytoplasm</keyword>
<evidence type="ECO:0000256" key="5">
    <source>
        <dbReference type="ARBA" id="ARBA00022679"/>
    </source>
</evidence>
<gene>
    <name evidence="9" type="primary">argD_1</name>
    <name evidence="8" type="synonym">argD</name>
    <name evidence="9" type="ORF">LMG26845_02515</name>
</gene>
<dbReference type="GO" id="GO:0045303">
    <property type="term" value="F:diaminobutyrate-2-oxoglutarate transaminase activity"/>
    <property type="evidence" value="ECO:0007669"/>
    <property type="project" value="UniProtKB-EC"/>
</dbReference>
<feature type="modified residue" description="N6-(pyridoxal phosphate)lysine" evidence="8">
    <location>
        <position position="244"/>
    </location>
</feature>
<dbReference type="PANTHER" id="PTHR11986:SF79">
    <property type="entry name" value="ACETYLORNITHINE AMINOTRANSFERASE, MITOCHONDRIAL"/>
    <property type="match status" value="1"/>
</dbReference>
<keyword evidence="10" id="KW-1185">Reference proteome</keyword>
<name>A0A6J4ZYB6_9BURK</name>
<keyword evidence="2 8" id="KW-0055">Arginine biosynthesis</keyword>
<comment type="cofactor">
    <cofactor evidence="8">
        <name>pyridoxal 5'-phosphate</name>
        <dbReference type="ChEBI" id="CHEBI:597326"/>
    </cofactor>
    <text evidence="8">Binds 1 pyridoxal phosphate per subunit.</text>
</comment>
<dbReference type="InterPro" id="IPR005814">
    <property type="entry name" value="Aminotrans_3"/>
</dbReference>
<feature type="binding site" evidence="8">
    <location>
        <position position="272"/>
    </location>
    <ligand>
        <name>N(2)-acetyl-L-ornithine</name>
        <dbReference type="ChEBI" id="CHEBI:57805"/>
    </ligand>
</feature>
<dbReference type="SUPFAM" id="SSF53383">
    <property type="entry name" value="PLP-dependent transferases"/>
    <property type="match status" value="1"/>
</dbReference>
<dbReference type="InterPro" id="IPR049704">
    <property type="entry name" value="Aminotrans_3_PPA_site"/>
</dbReference>
<dbReference type="GO" id="GO:0042802">
    <property type="term" value="F:identical protein binding"/>
    <property type="evidence" value="ECO:0007669"/>
    <property type="project" value="TreeGrafter"/>
</dbReference>
<protein>
    <recommendedName>
        <fullName evidence="8">Acetylornithine aminotransferase</fullName>
        <shortName evidence="8">ACOAT</shortName>
        <ecNumber evidence="8">2.6.1.11</ecNumber>
    </recommendedName>
</protein>
<reference evidence="9 10" key="1">
    <citation type="submission" date="2020-04" db="EMBL/GenBank/DDBJ databases">
        <authorList>
            <person name="De Canck E."/>
        </authorList>
    </citation>
    <scope>NUCLEOTIDE SEQUENCE [LARGE SCALE GENOMIC DNA]</scope>
    <source>
        <strain evidence="9 10">LMG 26845</strain>
    </source>
</reference>
<feature type="binding site" evidence="8">
    <location>
        <position position="131"/>
    </location>
    <ligand>
        <name>N(2)-acetyl-L-ornithine</name>
        <dbReference type="ChEBI" id="CHEBI:57805"/>
    </ligand>
</feature>
<dbReference type="EMBL" id="CADIJR010000020">
    <property type="protein sequence ID" value="CAB3646769.1"/>
    <property type="molecule type" value="Genomic_DNA"/>
</dbReference>
<dbReference type="GO" id="GO:0006526">
    <property type="term" value="P:L-arginine biosynthetic process"/>
    <property type="evidence" value="ECO:0007669"/>
    <property type="project" value="UniProtKB-UniRule"/>
</dbReference>
<evidence type="ECO:0000256" key="2">
    <source>
        <dbReference type="ARBA" id="ARBA00022571"/>
    </source>
</evidence>
<comment type="similarity">
    <text evidence="8">Belongs to the class-III pyridoxal-phosphate-dependent aminotransferase family. ArgD subfamily.</text>
</comment>
<dbReference type="FunFam" id="3.40.640.10:FF:000004">
    <property type="entry name" value="Acetylornithine aminotransferase"/>
    <property type="match status" value="1"/>
</dbReference>